<organism evidence="2 3">
    <name type="scientific">Xylaria grammica</name>
    <dbReference type="NCBI Taxonomy" id="363999"/>
    <lineage>
        <taxon>Eukaryota</taxon>
        <taxon>Fungi</taxon>
        <taxon>Dikarya</taxon>
        <taxon>Ascomycota</taxon>
        <taxon>Pezizomycotina</taxon>
        <taxon>Sordariomycetes</taxon>
        <taxon>Xylariomycetidae</taxon>
        <taxon>Xylariales</taxon>
        <taxon>Xylariaceae</taxon>
        <taxon>Xylaria</taxon>
    </lineage>
</organism>
<evidence type="ECO:0000256" key="1">
    <source>
        <dbReference type="SAM" id="MobiDB-lite"/>
    </source>
</evidence>
<dbReference type="Proteomes" id="UP000286045">
    <property type="component" value="Unassembled WGS sequence"/>
</dbReference>
<dbReference type="AlphaFoldDB" id="A0A439CQI7"/>
<name>A0A439CQI7_9PEZI</name>
<protein>
    <submittedName>
        <fullName evidence="2">Uncharacterized protein</fullName>
    </submittedName>
</protein>
<reference evidence="2 3" key="1">
    <citation type="submission" date="2018-12" db="EMBL/GenBank/DDBJ databases">
        <title>Draft genome sequence of Xylaria grammica IHI A82.</title>
        <authorList>
            <person name="Buettner E."/>
            <person name="Kellner H."/>
        </authorList>
    </citation>
    <scope>NUCLEOTIDE SEQUENCE [LARGE SCALE GENOMIC DNA]</scope>
    <source>
        <strain evidence="2 3">IHI A82</strain>
    </source>
</reference>
<comment type="caution">
    <text evidence="2">The sequence shown here is derived from an EMBL/GenBank/DDBJ whole genome shotgun (WGS) entry which is preliminary data.</text>
</comment>
<evidence type="ECO:0000313" key="3">
    <source>
        <dbReference type="Proteomes" id="UP000286045"/>
    </source>
</evidence>
<feature type="compositionally biased region" description="Polar residues" evidence="1">
    <location>
        <begin position="100"/>
        <end position="110"/>
    </location>
</feature>
<gene>
    <name evidence="2" type="ORF">EKO27_g10675</name>
</gene>
<feature type="compositionally biased region" description="Low complexity" evidence="1">
    <location>
        <begin position="82"/>
        <end position="95"/>
    </location>
</feature>
<evidence type="ECO:0000313" key="2">
    <source>
        <dbReference type="EMBL" id="RWA04428.1"/>
    </source>
</evidence>
<dbReference type="STRING" id="363999.A0A439CQI7"/>
<dbReference type="EMBL" id="RYZI01000570">
    <property type="protein sequence ID" value="RWA04428.1"/>
    <property type="molecule type" value="Genomic_DNA"/>
</dbReference>
<feature type="compositionally biased region" description="Polar residues" evidence="1">
    <location>
        <begin position="1"/>
        <end position="10"/>
    </location>
</feature>
<feature type="region of interest" description="Disordered" evidence="1">
    <location>
        <begin position="1"/>
        <end position="146"/>
    </location>
</feature>
<keyword evidence="3" id="KW-1185">Reference proteome</keyword>
<accession>A0A439CQI7</accession>
<sequence length="192" mass="20085">MESATTQSILSRRPAAGGLPQFHLPPPNTSLDSQIPSMAAPRRSPHDPPPPPISSTSGPIQETPSPYIQHPLPQVLGSNHLTSSSGNNSSYTYGSIAPGAQSSVMSSNYSRHLYSPSAPGAPGAPPQPGYGARSSQSPATADGKYGKPFELSSAAFTFTAPTARDSGFSNVTIIDTRRDRAVRKLFKTTPNA</sequence>
<proteinExistence type="predicted"/>